<name>A0ACB7SRM5_HYAAI</name>
<evidence type="ECO:0000313" key="1">
    <source>
        <dbReference type="EMBL" id="KAH6937330.1"/>
    </source>
</evidence>
<keyword evidence="2" id="KW-1185">Reference proteome</keyword>
<organism evidence="1 2">
    <name type="scientific">Hyalomma asiaticum</name>
    <name type="common">Tick</name>
    <dbReference type="NCBI Taxonomy" id="266040"/>
    <lineage>
        <taxon>Eukaryota</taxon>
        <taxon>Metazoa</taxon>
        <taxon>Ecdysozoa</taxon>
        <taxon>Arthropoda</taxon>
        <taxon>Chelicerata</taxon>
        <taxon>Arachnida</taxon>
        <taxon>Acari</taxon>
        <taxon>Parasitiformes</taxon>
        <taxon>Ixodida</taxon>
        <taxon>Ixodoidea</taxon>
        <taxon>Ixodidae</taxon>
        <taxon>Hyalomminae</taxon>
        <taxon>Hyalomma</taxon>
    </lineage>
</organism>
<comment type="caution">
    <text evidence="1">The sequence shown here is derived from an EMBL/GenBank/DDBJ whole genome shotgun (WGS) entry which is preliminary data.</text>
</comment>
<evidence type="ECO:0000313" key="2">
    <source>
        <dbReference type="Proteomes" id="UP000821845"/>
    </source>
</evidence>
<accession>A0ACB7SRM5</accession>
<dbReference type="EMBL" id="CM023483">
    <property type="protein sequence ID" value="KAH6937330.1"/>
    <property type="molecule type" value="Genomic_DNA"/>
</dbReference>
<dbReference type="Proteomes" id="UP000821845">
    <property type="component" value="Chromosome 3"/>
</dbReference>
<reference evidence="1" key="1">
    <citation type="submission" date="2020-05" db="EMBL/GenBank/DDBJ databases">
        <title>Large-scale comparative analyses of tick genomes elucidate their genetic diversity and vector capacities.</title>
        <authorList>
            <person name="Jia N."/>
            <person name="Wang J."/>
            <person name="Shi W."/>
            <person name="Du L."/>
            <person name="Sun Y."/>
            <person name="Zhan W."/>
            <person name="Jiang J."/>
            <person name="Wang Q."/>
            <person name="Zhang B."/>
            <person name="Ji P."/>
            <person name="Sakyi L.B."/>
            <person name="Cui X."/>
            <person name="Yuan T."/>
            <person name="Jiang B."/>
            <person name="Yang W."/>
            <person name="Lam T.T.-Y."/>
            <person name="Chang Q."/>
            <person name="Ding S."/>
            <person name="Wang X."/>
            <person name="Zhu J."/>
            <person name="Ruan X."/>
            <person name="Zhao L."/>
            <person name="Wei J."/>
            <person name="Que T."/>
            <person name="Du C."/>
            <person name="Cheng J."/>
            <person name="Dai P."/>
            <person name="Han X."/>
            <person name="Huang E."/>
            <person name="Gao Y."/>
            <person name="Liu J."/>
            <person name="Shao H."/>
            <person name="Ye R."/>
            <person name="Li L."/>
            <person name="Wei W."/>
            <person name="Wang X."/>
            <person name="Wang C."/>
            <person name="Yang T."/>
            <person name="Huo Q."/>
            <person name="Li W."/>
            <person name="Guo W."/>
            <person name="Chen H."/>
            <person name="Zhou L."/>
            <person name="Ni X."/>
            <person name="Tian J."/>
            <person name="Zhou Y."/>
            <person name="Sheng Y."/>
            <person name="Liu T."/>
            <person name="Pan Y."/>
            <person name="Xia L."/>
            <person name="Li J."/>
            <person name="Zhao F."/>
            <person name="Cao W."/>
        </authorList>
    </citation>
    <scope>NUCLEOTIDE SEQUENCE</scope>
    <source>
        <strain evidence="1">Hyas-2018</strain>
    </source>
</reference>
<sequence length="82" mass="8869">MPEPRPPESTGQGQRSRSSGFSIRDSLAMDLQIGAISKRPKERDVKAKLSFGSTSADNSSSPCRLRANSARLTAVPETHAER</sequence>
<protein>
    <submittedName>
        <fullName evidence="1">Uncharacterized protein</fullName>
    </submittedName>
</protein>
<proteinExistence type="predicted"/>
<gene>
    <name evidence="1" type="ORF">HPB50_026769</name>
</gene>